<comment type="caution">
    <text evidence="1">The sequence shown here is derived from an EMBL/GenBank/DDBJ whole genome shotgun (WGS) entry which is preliminary data.</text>
</comment>
<dbReference type="Proteomes" id="UP001596253">
    <property type="component" value="Unassembled WGS sequence"/>
</dbReference>
<name>A0ABW1R6Y8_9LACO</name>
<gene>
    <name evidence="1" type="ORF">ACFP3T_11000</name>
</gene>
<evidence type="ECO:0000313" key="2">
    <source>
        <dbReference type="Proteomes" id="UP001596253"/>
    </source>
</evidence>
<proteinExistence type="predicted"/>
<organism evidence="1 2">
    <name type="scientific">Lactiplantibacillus dongliensis</name>
    <dbReference type="NCBI Taxonomy" id="2559919"/>
    <lineage>
        <taxon>Bacteria</taxon>
        <taxon>Bacillati</taxon>
        <taxon>Bacillota</taxon>
        <taxon>Bacilli</taxon>
        <taxon>Lactobacillales</taxon>
        <taxon>Lactobacillaceae</taxon>
        <taxon>Lactiplantibacillus</taxon>
    </lineage>
</organism>
<reference evidence="2" key="1">
    <citation type="journal article" date="2019" name="Int. J. Syst. Evol. Microbiol.">
        <title>The Global Catalogue of Microorganisms (GCM) 10K type strain sequencing project: providing services to taxonomists for standard genome sequencing and annotation.</title>
        <authorList>
            <consortium name="The Broad Institute Genomics Platform"/>
            <consortium name="The Broad Institute Genome Sequencing Center for Infectious Disease"/>
            <person name="Wu L."/>
            <person name="Ma J."/>
        </authorList>
    </citation>
    <scope>NUCLEOTIDE SEQUENCE [LARGE SCALE GENOMIC DNA]</scope>
    <source>
        <strain evidence="2">CCM 8932</strain>
    </source>
</reference>
<accession>A0ABW1R6Y8</accession>
<sequence length="111" mass="12899">MQNKQTRLQTISKNFQTSYRQIFDEITTAAAASAPLLPQMPAFQRTLFLEQAQQRHYQVMLQMQPALTQTHPYNIHGVLKTLASGQLVLINREKHLTHLINLDQIRYLQRA</sequence>
<dbReference type="RefSeq" id="WP_137639809.1">
    <property type="nucleotide sequence ID" value="NZ_BJDK01000010.1"/>
</dbReference>
<keyword evidence="2" id="KW-1185">Reference proteome</keyword>
<protein>
    <submittedName>
        <fullName evidence="1">Uncharacterized protein</fullName>
    </submittedName>
</protein>
<evidence type="ECO:0000313" key="1">
    <source>
        <dbReference type="EMBL" id="MFC6165199.1"/>
    </source>
</evidence>
<dbReference type="EMBL" id="JBHSSD010000043">
    <property type="protein sequence ID" value="MFC6165199.1"/>
    <property type="molecule type" value="Genomic_DNA"/>
</dbReference>